<evidence type="ECO:0000313" key="3">
    <source>
        <dbReference type="Proteomes" id="UP000054735"/>
    </source>
</evidence>
<protein>
    <submittedName>
        <fullName evidence="2">Uncharacterized protein</fullName>
    </submittedName>
</protein>
<name>A0A378I8D0_9GAMM</name>
<dbReference type="AlphaFoldDB" id="A0A378I8D0"/>
<keyword evidence="3" id="KW-1185">Reference proteome</keyword>
<proteinExistence type="predicted"/>
<sequence length="1069" mass="120824">MPNFSKTLNGKGFPFDYNPGNPHYIPINVTTAPNGALFQKNGSSSFTDAYYYYEFIDTRLPTLKARLIFLKAILSSTNYGTHNGETPIWFKVMSPPQDPLSAGFEINYQTKSITLPDTMVINPVALAKDFLAQFPELRQNYGAVLQASTSNPAIKKLFSDDYVEELALSEDAIGLITLVNLLPAQGTLLYETSLEQIAHKIISMVLKQESNSFGLIEQYLNEKPEILDVLFKKSPRHIEGALNTLSFLGQQGEKLFNLFYEDIWRVLSAIDFTDYDRLKEDQSLILSKISPEGLSEALRKGRVNDNTLLSLKQLGMAPDETFVKQWLLETEYSQNWVAMGVALLEHFPQLVENINSEGLTGEKLIFVEKALTSTVPQERNAGYIYKNLPQQEQLIHSLESIRQELERLEGDLTRFALYQENKDKFTVPGKGLLDSKKIEELQALKEELIQCNNLVSSIDSLLSQNGSESRQIALNNLKIMLLTGKTVATLTSLRNRAYKTLEDIETIDNTIERLAALSIKLSPRNKALTERIIQKLEELYANPDEGRKLCGHLEAYKMFTSLPEFNRISERVLSEQFKNTIQNAPLYDAMLNRLKQVHSSTRITTEVPKANKNFALLFENDFYLSLDSYYSAFAERLSHATEEERQTGLQSILDVIKGAIAQTTTEEDKSIADTLEKMLTADENFQKMRTLVSQLEKESAEPLPINTPSYLNLKNAVEINKLQAALNSEEFLNKLSKLEKCLAIHQLAPSECNKAILDSLKQTALRLVNDSSPDSLAAIEKLFAQAQQIAQDFKLTEPAHLTEKQRGIYSEMVSSLASAFKGKDAATCLDYVTRKENGLQQFQAELMTRITDIEIVDTELDKPGVKGEWEKPYLQLRKELLSWPYPAVEAFPHNILNLKSMRELKSAMTRFSGHNTQLKHEVNNLFTADLTAADKASVSDASLKILDDFLNTELRTYNEAKHSGFFFKQSQERLDTIQKLHDQIKEIIATPSDESYAYRIAQALNQAEKETIQHHNQHTFKFFGKVLTSSRLANTLHQAIDHMAANGQIDDEELASLRQEENSNGIKSP</sequence>
<dbReference type="Proteomes" id="UP000054735">
    <property type="component" value="Unassembled WGS sequence"/>
</dbReference>
<reference evidence="2 4" key="2">
    <citation type="submission" date="2018-06" db="EMBL/GenBank/DDBJ databases">
        <authorList>
            <consortium name="Pathogen Informatics"/>
            <person name="Doyle S."/>
        </authorList>
    </citation>
    <scope>NUCLEOTIDE SEQUENCE [LARGE SCALE GENOMIC DNA]</scope>
    <source>
        <strain evidence="2 4">NCTC12437</strain>
    </source>
</reference>
<organism evidence="2 4">
    <name type="scientific">Legionella birminghamensis</name>
    <dbReference type="NCBI Taxonomy" id="28083"/>
    <lineage>
        <taxon>Bacteria</taxon>
        <taxon>Pseudomonadati</taxon>
        <taxon>Pseudomonadota</taxon>
        <taxon>Gammaproteobacteria</taxon>
        <taxon>Legionellales</taxon>
        <taxon>Legionellaceae</taxon>
        <taxon>Legionella</taxon>
    </lineage>
</organism>
<dbReference type="OrthoDB" id="5650202at2"/>
<dbReference type="STRING" id="28083.Lbir_2790"/>
<gene>
    <name evidence="1" type="ORF">Lbir_2790</name>
    <name evidence="2" type="ORF">NCTC12437_00872</name>
</gene>
<dbReference type="Proteomes" id="UP000255066">
    <property type="component" value="Unassembled WGS sequence"/>
</dbReference>
<evidence type="ECO:0000313" key="1">
    <source>
        <dbReference type="EMBL" id="KTC68188.1"/>
    </source>
</evidence>
<accession>A0A378I8D0</accession>
<dbReference type="EMBL" id="UGNW01000001">
    <property type="protein sequence ID" value="STX31102.1"/>
    <property type="molecule type" value="Genomic_DNA"/>
</dbReference>
<evidence type="ECO:0000313" key="2">
    <source>
        <dbReference type="EMBL" id="STX31102.1"/>
    </source>
</evidence>
<evidence type="ECO:0000313" key="4">
    <source>
        <dbReference type="Proteomes" id="UP000255066"/>
    </source>
</evidence>
<dbReference type="RefSeq" id="WP_058524775.1">
    <property type="nucleotide sequence ID" value="NZ_CAAAHV010000004.1"/>
</dbReference>
<dbReference type="EMBL" id="LNXT01000048">
    <property type="protein sequence ID" value="KTC68188.1"/>
    <property type="molecule type" value="Genomic_DNA"/>
</dbReference>
<reference evidence="1 3" key="1">
    <citation type="submission" date="2015-11" db="EMBL/GenBank/DDBJ databases">
        <title>Genomic analysis of 38 Legionella species identifies large and diverse effector repertoires.</title>
        <authorList>
            <person name="Burstein D."/>
            <person name="Amaro F."/>
            <person name="Zusman T."/>
            <person name="Lifshitz Z."/>
            <person name="Cohen O."/>
            <person name="Gilbert J.A."/>
            <person name="Pupko T."/>
            <person name="Shuman H.A."/>
            <person name="Segal G."/>
        </authorList>
    </citation>
    <scope>NUCLEOTIDE SEQUENCE [LARGE SCALE GENOMIC DNA]</scope>
    <source>
        <strain evidence="1 3">CDC#1407-AL-14</strain>
    </source>
</reference>